<feature type="transmembrane region" description="Helical" evidence="7">
    <location>
        <begin position="437"/>
        <end position="458"/>
    </location>
</feature>
<evidence type="ECO:0000256" key="4">
    <source>
        <dbReference type="ARBA" id="ARBA00022692"/>
    </source>
</evidence>
<dbReference type="AlphaFoldDB" id="A0AA90UXL3"/>
<keyword evidence="4 7" id="KW-0812">Transmembrane</keyword>
<dbReference type="CDD" id="cd13127">
    <property type="entry name" value="MATE_tuaB_like"/>
    <property type="match status" value="1"/>
</dbReference>
<comment type="caution">
    <text evidence="8">The sequence shown here is derived from an EMBL/GenBank/DDBJ whole genome shotgun (WGS) entry which is preliminary data.</text>
</comment>
<keyword evidence="3" id="KW-1003">Cell membrane</keyword>
<feature type="transmembrane region" description="Helical" evidence="7">
    <location>
        <begin position="42"/>
        <end position="66"/>
    </location>
</feature>
<gene>
    <name evidence="8" type="ORF">F7D74_05275</name>
</gene>
<feature type="transmembrane region" description="Helical" evidence="7">
    <location>
        <begin position="410"/>
        <end position="431"/>
    </location>
</feature>
<keyword evidence="6 7" id="KW-0472">Membrane</keyword>
<comment type="similarity">
    <text evidence="2">Belongs to the polysaccharide synthase family.</text>
</comment>
<dbReference type="Pfam" id="PF13440">
    <property type="entry name" value="Polysacc_synt_3"/>
    <property type="match status" value="1"/>
</dbReference>
<sequence length="477" mass="52919">MASYTGVSAAIWSFFEKLSSQAVSFVIGIVLARLLTPYDYGVVGLTAIFIAVSNVFIEAGFANALIQNQHRTEKDLSTAFYFNVVIGLVCYALLWIFTPGIATWFKEPLLIPLLKIVGINVILNSLCIVQTAILTAKLNIRLQTIINLSAQLPAGIIAIVMAYHGMGVYALALQAVLASLIRVILLWIFAKWIPKEKFDKQSLAKLWSFGSKLLGANLIGTLFSQVYSIIIGKFIGKNELGYFSKANGLCTNVDGVTSGIVQRVALPVLAKYQDDELVLTEKFREIMRLLVMLIAPLTAFLSFASDDIIVLLWTEKWLYCSLLFKILIVGIMFGPVGQMSLSLMQALGRTGMVLKLEFPKKIVYCIYLFVGFQYGVVGLAIANVFINITGTLINVWATRKLLPYSYVKQLMDVSVYVIIAFVVGWLSSLMIDFNSNILNILSYLLIVMVGYVAVLFALKDKIFQKYLSKLATNLKHV</sequence>
<feature type="transmembrane region" description="Helical" evidence="7">
    <location>
        <begin position="361"/>
        <end position="389"/>
    </location>
</feature>
<dbReference type="RefSeq" id="WP_153118562.1">
    <property type="nucleotide sequence ID" value="NZ_VZCC01000028.1"/>
</dbReference>
<dbReference type="Proteomes" id="UP000421408">
    <property type="component" value="Unassembled WGS sequence"/>
</dbReference>
<name>A0AA90UXL3_9BACT</name>
<protein>
    <submittedName>
        <fullName evidence="8">Lipopolysaccharide biosynthesis protein</fullName>
    </submittedName>
</protein>
<feature type="transmembrane region" description="Helical" evidence="7">
    <location>
        <begin position="18"/>
        <end position="36"/>
    </location>
</feature>
<feature type="transmembrane region" description="Helical" evidence="7">
    <location>
        <begin position="169"/>
        <end position="193"/>
    </location>
</feature>
<dbReference type="PANTHER" id="PTHR30250">
    <property type="entry name" value="PST FAMILY PREDICTED COLANIC ACID TRANSPORTER"/>
    <property type="match status" value="1"/>
</dbReference>
<evidence type="ECO:0000256" key="1">
    <source>
        <dbReference type="ARBA" id="ARBA00004651"/>
    </source>
</evidence>
<reference evidence="9" key="1">
    <citation type="submission" date="2019-09" db="EMBL/GenBank/DDBJ databases">
        <title>Distinct polysaccharide growth profiles of human intestinal Prevotella copri isolates.</title>
        <authorList>
            <person name="Fehlner-Peach H."/>
            <person name="Magnabosco C."/>
            <person name="Raghavan V."/>
            <person name="Scher J.U."/>
            <person name="Tett A."/>
            <person name="Cox L.M."/>
            <person name="Gottsegen C."/>
            <person name="Watters A."/>
            <person name="Wiltshire- Gordon J.D."/>
            <person name="Segata N."/>
            <person name="Bonneau R."/>
            <person name="Littman D.R."/>
        </authorList>
    </citation>
    <scope>NUCLEOTIDE SEQUENCE [LARGE SCALE GENOMIC DNA]</scope>
    <source>
        <strain evidence="9">iAA108</strain>
    </source>
</reference>
<evidence type="ECO:0000256" key="2">
    <source>
        <dbReference type="ARBA" id="ARBA00007430"/>
    </source>
</evidence>
<accession>A0AA90UXL3</accession>
<feature type="transmembrane region" description="Helical" evidence="7">
    <location>
        <begin position="78"/>
        <end position="97"/>
    </location>
</feature>
<evidence type="ECO:0000256" key="3">
    <source>
        <dbReference type="ARBA" id="ARBA00022475"/>
    </source>
</evidence>
<feature type="transmembrane region" description="Helical" evidence="7">
    <location>
        <begin position="109"/>
        <end position="133"/>
    </location>
</feature>
<evidence type="ECO:0000313" key="8">
    <source>
        <dbReference type="EMBL" id="MQN83404.1"/>
    </source>
</evidence>
<evidence type="ECO:0000256" key="7">
    <source>
        <dbReference type="SAM" id="Phobius"/>
    </source>
</evidence>
<feature type="transmembrane region" description="Helical" evidence="7">
    <location>
        <begin position="286"/>
        <end position="305"/>
    </location>
</feature>
<dbReference type="EMBL" id="VZCC01000028">
    <property type="protein sequence ID" value="MQN83404.1"/>
    <property type="molecule type" value="Genomic_DNA"/>
</dbReference>
<evidence type="ECO:0000256" key="5">
    <source>
        <dbReference type="ARBA" id="ARBA00022989"/>
    </source>
</evidence>
<dbReference type="PANTHER" id="PTHR30250:SF10">
    <property type="entry name" value="LIPOPOLYSACCHARIDE BIOSYNTHESIS PROTEIN WZXC"/>
    <property type="match status" value="1"/>
</dbReference>
<dbReference type="GO" id="GO:0005886">
    <property type="term" value="C:plasma membrane"/>
    <property type="evidence" value="ECO:0007669"/>
    <property type="project" value="UniProtKB-SubCell"/>
</dbReference>
<keyword evidence="5 7" id="KW-1133">Transmembrane helix</keyword>
<proteinExistence type="inferred from homology"/>
<comment type="subcellular location">
    <subcellularLocation>
        <location evidence="1">Cell membrane</location>
        <topology evidence="1">Multi-pass membrane protein</topology>
    </subcellularLocation>
</comment>
<feature type="transmembrane region" description="Helical" evidence="7">
    <location>
        <begin position="317"/>
        <end position="341"/>
    </location>
</feature>
<feature type="transmembrane region" description="Helical" evidence="7">
    <location>
        <begin position="145"/>
        <end position="163"/>
    </location>
</feature>
<evidence type="ECO:0000256" key="6">
    <source>
        <dbReference type="ARBA" id="ARBA00023136"/>
    </source>
</evidence>
<dbReference type="InterPro" id="IPR050833">
    <property type="entry name" value="Poly_Biosynth_Transport"/>
</dbReference>
<evidence type="ECO:0000313" key="9">
    <source>
        <dbReference type="Proteomes" id="UP000421408"/>
    </source>
</evidence>
<organism evidence="8 9">
    <name type="scientific">Segatella copri</name>
    <dbReference type="NCBI Taxonomy" id="165179"/>
    <lineage>
        <taxon>Bacteria</taxon>
        <taxon>Pseudomonadati</taxon>
        <taxon>Bacteroidota</taxon>
        <taxon>Bacteroidia</taxon>
        <taxon>Bacteroidales</taxon>
        <taxon>Prevotellaceae</taxon>
        <taxon>Segatella</taxon>
    </lineage>
</organism>